<reference evidence="5 6" key="1">
    <citation type="submission" date="2020-05" db="EMBL/GenBank/DDBJ databases">
        <title>Sulfurimonas marisnigri, sp. nov., and Sulfurimonas baltica, sp. nov., manganese oxide reducing chemolithoautotrophs of the class Epsilonproteobacteria isolated from the pelagic redoxclines of the Black and Baltic Seas and emended description of the genus Sulfurimonas.</title>
        <authorList>
            <person name="Henkel J.V."/>
            <person name="Laudan C."/>
            <person name="Werner J."/>
            <person name="Neu T."/>
            <person name="Plewe S."/>
            <person name="Sproer C."/>
            <person name="Bunk B."/>
            <person name="Schulz-Vogt H.N."/>
        </authorList>
    </citation>
    <scope>NUCLEOTIDE SEQUENCE [LARGE SCALE GENOMIC DNA]</scope>
    <source>
        <strain evidence="5 6">GD2</strain>
    </source>
</reference>
<dbReference type="EMBL" id="CP054492">
    <property type="protein sequence ID" value="QOY51314.1"/>
    <property type="molecule type" value="Genomic_DNA"/>
</dbReference>
<dbReference type="SUPFAM" id="SSF55785">
    <property type="entry name" value="PYP-like sensor domain (PAS domain)"/>
    <property type="match status" value="4"/>
</dbReference>
<dbReference type="Gene3D" id="3.30.70.270">
    <property type="match status" value="1"/>
</dbReference>
<dbReference type="Gene3D" id="3.30.450.20">
    <property type="entry name" value="PAS domain"/>
    <property type="match status" value="4"/>
</dbReference>
<dbReference type="GO" id="GO:0003824">
    <property type="term" value="F:catalytic activity"/>
    <property type="evidence" value="ECO:0007669"/>
    <property type="project" value="UniProtKB-ARBA"/>
</dbReference>
<dbReference type="Pfam" id="PF00989">
    <property type="entry name" value="PAS"/>
    <property type="match status" value="1"/>
</dbReference>
<evidence type="ECO:0000259" key="4">
    <source>
        <dbReference type="PROSITE" id="PS50887"/>
    </source>
</evidence>
<dbReference type="PANTHER" id="PTHR46663">
    <property type="entry name" value="DIGUANYLATE CYCLASE DGCT-RELATED"/>
    <property type="match status" value="1"/>
</dbReference>
<dbReference type="Gene3D" id="2.10.70.100">
    <property type="match status" value="1"/>
</dbReference>
<feature type="domain" description="PAS" evidence="2">
    <location>
        <begin position="611"/>
        <end position="657"/>
    </location>
</feature>
<evidence type="ECO:0000259" key="2">
    <source>
        <dbReference type="PROSITE" id="PS50112"/>
    </source>
</evidence>
<keyword evidence="1" id="KW-0812">Transmembrane</keyword>
<evidence type="ECO:0000259" key="3">
    <source>
        <dbReference type="PROSITE" id="PS50113"/>
    </source>
</evidence>
<gene>
    <name evidence="5" type="ORF">HUE88_09280</name>
</gene>
<evidence type="ECO:0000313" key="6">
    <source>
        <dbReference type="Proteomes" id="UP000593994"/>
    </source>
</evidence>
<dbReference type="CDD" id="cd01949">
    <property type="entry name" value="GGDEF"/>
    <property type="match status" value="1"/>
</dbReference>
<feature type="domain" description="GGDEF" evidence="4">
    <location>
        <begin position="768"/>
        <end position="896"/>
    </location>
</feature>
<dbReference type="RefSeq" id="WP_194368427.1">
    <property type="nucleotide sequence ID" value="NZ_CP054492.1"/>
</dbReference>
<proteinExistence type="predicted"/>
<dbReference type="Pfam" id="PF00990">
    <property type="entry name" value="GGDEF"/>
    <property type="match status" value="1"/>
</dbReference>
<dbReference type="FunFam" id="3.30.70.270:FF:000001">
    <property type="entry name" value="Diguanylate cyclase domain protein"/>
    <property type="match status" value="1"/>
</dbReference>
<dbReference type="InterPro" id="IPR052163">
    <property type="entry name" value="DGC-Regulatory_Protein"/>
</dbReference>
<dbReference type="PANTHER" id="PTHR46663:SF4">
    <property type="entry name" value="DIGUANYLATE CYCLASE DGCT-RELATED"/>
    <property type="match status" value="1"/>
</dbReference>
<organism evidence="5 6">
    <name type="scientific">Candidatus Sulfurimonas baltica</name>
    <dbReference type="NCBI Taxonomy" id="2740404"/>
    <lineage>
        <taxon>Bacteria</taxon>
        <taxon>Pseudomonadati</taxon>
        <taxon>Campylobacterota</taxon>
        <taxon>Epsilonproteobacteria</taxon>
        <taxon>Campylobacterales</taxon>
        <taxon>Sulfurimonadaceae</taxon>
        <taxon>Sulfurimonas</taxon>
    </lineage>
</organism>
<feature type="domain" description="PAS" evidence="2">
    <location>
        <begin position="366"/>
        <end position="410"/>
    </location>
</feature>
<dbReference type="KEGG" id="sbal:HUE88_09280"/>
<dbReference type="InterPro" id="IPR013655">
    <property type="entry name" value="PAS_fold_3"/>
</dbReference>
<dbReference type="InterPro" id="IPR000160">
    <property type="entry name" value="GGDEF_dom"/>
</dbReference>
<dbReference type="InterPro" id="IPR013767">
    <property type="entry name" value="PAS_fold"/>
</dbReference>
<dbReference type="PROSITE" id="PS50887">
    <property type="entry name" value="GGDEF"/>
    <property type="match status" value="1"/>
</dbReference>
<dbReference type="SMART" id="SM00091">
    <property type="entry name" value="PAS"/>
    <property type="match status" value="4"/>
</dbReference>
<keyword evidence="1" id="KW-0472">Membrane</keyword>
<dbReference type="SMART" id="SM00086">
    <property type="entry name" value="PAC"/>
    <property type="match status" value="4"/>
</dbReference>
<dbReference type="InterPro" id="IPR029787">
    <property type="entry name" value="Nucleotide_cyclase"/>
</dbReference>
<feature type="domain" description="PAC" evidence="3">
    <location>
        <begin position="682"/>
        <end position="736"/>
    </location>
</feature>
<dbReference type="PROSITE" id="PS50113">
    <property type="entry name" value="PAC"/>
    <property type="match status" value="2"/>
</dbReference>
<feature type="domain" description="PAC" evidence="3">
    <location>
        <begin position="317"/>
        <end position="369"/>
    </location>
</feature>
<evidence type="ECO:0000256" key="1">
    <source>
        <dbReference type="SAM" id="Phobius"/>
    </source>
</evidence>
<dbReference type="Pfam" id="PF13426">
    <property type="entry name" value="PAS_9"/>
    <property type="match status" value="1"/>
</dbReference>
<dbReference type="AlphaFoldDB" id="A0A7S7RM84"/>
<sequence length="896" mass="103294">MSLKRVNLLFVLVLGIVMYGGFFYTYSATNKYFENESLQRMKKDILELGYSIATLIENNGVESSKKLLQKSLQANKEYKTLSIAIDDKIVVSTDINKINTDYYADSHLDTLYDYELEGHKVFYKEFAYFDKGKRVYLNLIIDLNDDYIKSDNKELPSFVITILIYFIILMAVFLIALYYINILPILRLSKYVKRNEFYPINFFIKDYASLYNSFTSKYNEIALLNKTLEDKVANRTKLVSKTNILFKEAQKLTKIGNWEWNLSDNTIVWSDEIYVIFGLQPQEFLATYETFINTVHAEDKALVQDAVSKALQSGEEYSVKHRIVLPDGSERVVYEKGKVELDENNKPIRMMGTVQDITQSFKREQELEFQSRLLNSVTDSILVHNIDGSFIYVNESAYATRGYTKDELMSMKVQDLDYSDEKEGSEIYNENIKKIKAQLEKNHHAVFEVSHKCKSGTSIPLEVTSRLMNEGNKTYIISIARDISERKIMDMSLKISEKRYRTLVENSQVGIFTSTIGGKIIYVNDAMVHIMDYESAEDMCSYNSSRIYKYSNERIEFLKELTAKGKVEEIEIHVLTKNNDEKIVLLSAHIEGEIISGIVMDITESKKSMQEITKLSKAIEEIDDIIMISDRTGVLTFVNDAYVVHTGFTREESIGKTASILKSGKHDKTFYTDMWKQILSDKVFRGVFVNRKKDGELYYEEKTISAIKNEEDEIISFVSTGKDITQRIEMQQDLEKLASTDQLTGIYNRHKFEELFKLELERVARYKNPLSIILFDIDFFKKINDTHGHDVGDTVLKSIVSVVIENIRNIDIFVRWGGEEFLILCPETDSENAVILAQKLRIKIESTTFGVAGNVTSSFGVTSYREDDTENSFIKRADDCLYKAKHEGRNRVVAIL</sequence>
<feature type="domain" description="PAS" evidence="2">
    <location>
        <begin position="269"/>
        <end position="314"/>
    </location>
</feature>
<dbReference type="SMART" id="SM00267">
    <property type="entry name" value="GGDEF"/>
    <property type="match status" value="1"/>
</dbReference>
<dbReference type="Pfam" id="PF13188">
    <property type="entry name" value="PAS_8"/>
    <property type="match status" value="1"/>
</dbReference>
<dbReference type="NCBIfam" id="TIGR00229">
    <property type="entry name" value="sensory_box"/>
    <property type="match status" value="4"/>
</dbReference>
<feature type="domain" description="PAS" evidence="2">
    <location>
        <begin position="496"/>
        <end position="537"/>
    </location>
</feature>
<keyword evidence="1" id="KW-1133">Transmembrane helix</keyword>
<dbReference type="Proteomes" id="UP000593994">
    <property type="component" value="Chromosome"/>
</dbReference>
<dbReference type="InterPro" id="IPR043128">
    <property type="entry name" value="Rev_trsase/Diguanyl_cyclase"/>
</dbReference>
<evidence type="ECO:0000313" key="5">
    <source>
        <dbReference type="EMBL" id="QOY51314.1"/>
    </source>
</evidence>
<dbReference type="SUPFAM" id="SSF55073">
    <property type="entry name" value="Nucleotide cyclase"/>
    <property type="match status" value="1"/>
</dbReference>
<protein>
    <submittedName>
        <fullName evidence="5">Diguanylate cyclase</fullName>
    </submittedName>
</protein>
<dbReference type="PROSITE" id="PS50112">
    <property type="entry name" value="PAS"/>
    <property type="match status" value="4"/>
</dbReference>
<dbReference type="GO" id="GO:0006355">
    <property type="term" value="P:regulation of DNA-templated transcription"/>
    <property type="evidence" value="ECO:0007669"/>
    <property type="project" value="InterPro"/>
</dbReference>
<accession>A0A7S7RM84</accession>
<feature type="transmembrane region" description="Helical" evidence="1">
    <location>
        <begin position="158"/>
        <end position="180"/>
    </location>
</feature>
<dbReference type="NCBIfam" id="TIGR00254">
    <property type="entry name" value="GGDEF"/>
    <property type="match status" value="1"/>
</dbReference>
<dbReference type="InterPro" id="IPR035965">
    <property type="entry name" value="PAS-like_dom_sf"/>
</dbReference>
<feature type="transmembrane region" description="Helical" evidence="1">
    <location>
        <begin position="6"/>
        <end position="26"/>
    </location>
</feature>
<dbReference type="InterPro" id="IPR000014">
    <property type="entry name" value="PAS"/>
</dbReference>
<dbReference type="Pfam" id="PF08447">
    <property type="entry name" value="PAS_3"/>
    <property type="match status" value="1"/>
</dbReference>
<dbReference type="InterPro" id="IPR000700">
    <property type="entry name" value="PAS-assoc_C"/>
</dbReference>
<keyword evidence="6" id="KW-1185">Reference proteome</keyword>
<name>A0A7S7RM84_9BACT</name>
<dbReference type="InterPro" id="IPR001610">
    <property type="entry name" value="PAC"/>
</dbReference>
<dbReference type="CDD" id="cd00130">
    <property type="entry name" value="PAS"/>
    <property type="match status" value="4"/>
</dbReference>